<name>A0A8S0RDI1_OLEEU</name>
<accession>A0A8S0RDI1</accession>
<evidence type="ECO:0000313" key="2">
    <source>
        <dbReference type="Proteomes" id="UP000594638"/>
    </source>
</evidence>
<feature type="non-terminal residue" evidence="1">
    <location>
        <position position="166"/>
    </location>
</feature>
<reference evidence="1 2" key="1">
    <citation type="submission" date="2019-12" db="EMBL/GenBank/DDBJ databases">
        <authorList>
            <person name="Alioto T."/>
            <person name="Alioto T."/>
            <person name="Gomez Garrido J."/>
        </authorList>
    </citation>
    <scope>NUCLEOTIDE SEQUENCE [LARGE SCALE GENOMIC DNA]</scope>
</reference>
<sequence length="166" mass="18246">VLYSDAPQLLYPACNSSVPGDQIQLILFAVASRSSLQPATVTLNFSRPSFTPCPWTHITARLTAPVSTWAIITMAMDAHHTDDCSRSPHAHGHSLHRNGHITQLHPTHWDQLNVVLFTLGRASFEHITARLTAAPQCSPQLPSKVPPFTPCPWTSQDDVLLQCPRG</sequence>
<gene>
    <name evidence="1" type="ORF">OLEA9_A058145</name>
</gene>
<dbReference type="EMBL" id="CACTIH010002652">
    <property type="protein sequence ID" value="CAA2976937.1"/>
    <property type="molecule type" value="Genomic_DNA"/>
</dbReference>
<comment type="caution">
    <text evidence="1">The sequence shown here is derived from an EMBL/GenBank/DDBJ whole genome shotgun (WGS) entry which is preliminary data.</text>
</comment>
<protein>
    <submittedName>
        <fullName evidence="1">Uncharacterized protein</fullName>
    </submittedName>
</protein>
<feature type="non-terminal residue" evidence="1">
    <location>
        <position position="1"/>
    </location>
</feature>
<keyword evidence="2" id="KW-1185">Reference proteome</keyword>
<dbReference type="AlphaFoldDB" id="A0A8S0RDI1"/>
<organism evidence="1 2">
    <name type="scientific">Olea europaea subsp. europaea</name>
    <dbReference type="NCBI Taxonomy" id="158383"/>
    <lineage>
        <taxon>Eukaryota</taxon>
        <taxon>Viridiplantae</taxon>
        <taxon>Streptophyta</taxon>
        <taxon>Embryophyta</taxon>
        <taxon>Tracheophyta</taxon>
        <taxon>Spermatophyta</taxon>
        <taxon>Magnoliopsida</taxon>
        <taxon>eudicotyledons</taxon>
        <taxon>Gunneridae</taxon>
        <taxon>Pentapetalae</taxon>
        <taxon>asterids</taxon>
        <taxon>lamiids</taxon>
        <taxon>Lamiales</taxon>
        <taxon>Oleaceae</taxon>
        <taxon>Oleeae</taxon>
        <taxon>Olea</taxon>
    </lineage>
</organism>
<evidence type="ECO:0000313" key="1">
    <source>
        <dbReference type="EMBL" id="CAA2976937.1"/>
    </source>
</evidence>
<dbReference type="Proteomes" id="UP000594638">
    <property type="component" value="Unassembled WGS sequence"/>
</dbReference>
<proteinExistence type="predicted"/>